<comment type="caution">
    <text evidence="2">The sequence shown here is derived from an EMBL/GenBank/DDBJ whole genome shotgun (WGS) entry which is preliminary data.</text>
</comment>
<dbReference type="AlphaFoldDB" id="A0A0F0LLN5"/>
<dbReference type="STRING" id="582680.RS86_01238"/>
<sequence length="150" mass="15907">MRLDPIDPALAGRIVVRDERPGDDWHPEYPFADELVPLRSLASREAEDPVFTLYAIRDDDGVAVGGFGFFGPPDETGTVEFGYGLVPAARGRGLASAAVAEGLRIAAGHGAVRAIADTEEANLASLAVLARAGMSEIRREGGMVYLARDL</sequence>
<dbReference type="Pfam" id="PF13302">
    <property type="entry name" value="Acetyltransf_3"/>
    <property type="match status" value="1"/>
</dbReference>
<organism evidence="2 3">
    <name type="scientific">Microbacterium azadirachtae</name>
    <dbReference type="NCBI Taxonomy" id="582680"/>
    <lineage>
        <taxon>Bacteria</taxon>
        <taxon>Bacillati</taxon>
        <taxon>Actinomycetota</taxon>
        <taxon>Actinomycetes</taxon>
        <taxon>Micrococcales</taxon>
        <taxon>Microbacteriaceae</taxon>
        <taxon>Microbacterium</taxon>
    </lineage>
</organism>
<dbReference type="InterPro" id="IPR016181">
    <property type="entry name" value="Acyl_CoA_acyltransferase"/>
</dbReference>
<dbReference type="GO" id="GO:1990189">
    <property type="term" value="F:protein N-terminal-serine acetyltransferase activity"/>
    <property type="evidence" value="ECO:0007669"/>
    <property type="project" value="TreeGrafter"/>
</dbReference>
<dbReference type="EMBL" id="JYIX01000030">
    <property type="protein sequence ID" value="KJL34137.1"/>
    <property type="molecule type" value="Genomic_DNA"/>
</dbReference>
<keyword evidence="3" id="KW-1185">Reference proteome</keyword>
<dbReference type="Gene3D" id="3.40.630.30">
    <property type="match status" value="1"/>
</dbReference>
<dbReference type="SUPFAM" id="SSF55729">
    <property type="entry name" value="Acyl-CoA N-acyltransferases (Nat)"/>
    <property type="match status" value="1"/>
</dbReference>
<dbReference type="RefSeq" id="WP_045271323.1">
    <property type="nucleotide sequence ID" value="NZ_JYIX01000030.1"/>
</dbReference>
<dbReference type="GO" id="GO:0008999">
    <property type="term" value="F:protein-N-terminal-alanine acetyltransferase activity"/>
    <property type="evidence" value="ECO:0007669"/>
    <property type="project" value="TreeGrafter"/>
</dbReference>
<dbReference type="PROSITE" id="PS51186">
    <property type="entry name" value="GNAT"/>
    <property type="match status" value="1"/>
</dbReference>
<dbReference type="InterPro" id="IPR051908">
    <property type="entry name" value="Ribosomal_N-acetyltransferase"/>
</dbReference>
<feature type="domain" description="N-acetyltransferase" evidence="1">
    <location>
        <begin position="14"/>
        <end position="150"/>
    </location>
</feature>
<evidence type="ECO:0000313" key="3">
    <source>
        <dbReference type="Proteomes" id="UP000033740"/>
    </source>
</evidence>
<dbReference type="InterPro" id="IPR000182">
    <property type="entry name" value="GNAT_dom"/>
</dbReference>
<keyword evidence="2" id="KW-0808">Transferase</keyword>
<dbReference type="PANTHER" id="PTHR43441">
    <property type="entry name" value="RIBOSOMAL-PROTEIN-SERINE ACETYLTRANSFERASE"/>
    <property type="match status" value="1"/>
</dbReference>
<dbReference type="Proteomes" id="UP000033740">
    <property type="component" value="Unassembled WGS sequence"/>
</dbReference>
<proteinExistence type="predicted"/>
<dbReference type="CDD" id="cd04301">
    <property type="entry name" value="NAT_SF"/>
    <property type="match status" value="1"/>
</dbReference>
<accession>A0A0F0LLN5</accession>
<evidence type="ECO:0000259" key="1">
    <source>
        <dbReference type="PROSITE" id="PS51186"/>
    </source>
</evidence>
<protein>
    <submittedName>
        <fullName evidence="2">Acetyltransferase (GNAT) family protein</fullName>
    </submittedName>
</protein>
<evidence type="ECO:0000313" key="2">
    <source>
        <dbReference type="EMBL" id="KJL34137.1"/>
    </source>
</evidence>
<name>A0A0F0LLN5_9MICO</name>
<dbReference type="PATRIC" id="fig|582680.6.peg.1273"/>
<reference evidence="2 3" key="1">
    <citation type="submission" date="2015-02" db="EMBL/GenBank/DDBJ databases">
        <title>Draft genome sequences of ten Microbacterium spp. with emphasis on heavy metal contaminated environments.</title>
        <authorList>
            <person name="Corretto E."/>
        </authorList>
    </citation>
    <scope>NUCLEOTIDE SEQUENCE [LARGE SCALE GENOMIC DNA]</scope>
    <source>
        <strain evidence="2 3">ARN176</strain>
    </source>
</reference>
<dbReference type="GO" id="GO:0005737">
    <property type="term" value="C:cytoplasm"/>
    <property type="evidence" value="ECO:0007669"/>
    <property type="project" value="TreeGrafter"/>
</dbReference>
<dbReference type="PANTHER" id="PTHR43441:SF6">
    <property type="entry name" value="N-ACETYLTRANSFERASE DOMAIN-CONTAINING PROTEIN"/>
    <property type="match status" value="1"/>
</dbReference>
<gene>
    <name evidence="2" type="ORF">RS86_01238</name>
</gene>